<proteinExistence type="predicted"/>
<dbReference type="Proteomes" id="UP000767392">
    <property type="component" value="Unassembled WGS sequence"/>
</dbReference>
<gene>
    <name evidence="1" type="ORF">DY048_01460</name>
</gene>
<accession>A0ABY2YVL3</accession>
<protein>
    <submittedName>
        <fullName evidence="1">Uncharacterized protein</fullName>
    </submittedName>
</protein>
<dbReference type="EMBL" id="QUAM01000001">
    <property type="protein sequence ID" value="TPR16157.1"/>
    <property type="molecule type" value="Genomic_DNA"/>
</dbReference>
<organism evidence="1 2">
    <name type="scientific">Apilactobacillus timberlakei</name>
    <dbReference type="NCBI Taxonomy" id="2008380"/>
    <lineage>
        <taxon>Bacteria</taxon>
        <taxon>Bacillati</taxon>
        <taxon>Bacillota</taxon>
        <taxon>Bacilli</taxon>
        <taxon>Lactobacillales</taxon>
        <taxon>Lactobacillaceae</taxon>
        <taxon>Apilactobacillus</taxon>
    </lineage>
</organism>
<reference evidence="1 2" key="1">
    <citation type="submission" date="2018-08" db="EMBL/GenBank/DDBJ databases">
        <title>Comparative genomics of wild bee and flower associated Lactobacillus reveals potential adaptation to the bee host.</title>
        <authorList>
            <person name="Vuong H.Q."/>
            <person name="Mcfrederick Q.S."/>
        </authorList>
    </citation>
    <scope>NUCLEOTIDE SEQUENCE [LARGE SCALE GENOMIC DNA]</scope>
    <source>
        <strain evidence="1 2">HV_04</strain>
    </source>
</reference>
<keyword evidence="2" id="KW-1185">Reference proteome</keyword>
<evidence type="ECO:0000313" key="2">
    <source>
        <dbReference type="Proteomes" id="UP000767392"/>
    </source>
</evidence>
<dbReference type="RefSeq" id="WP_105987410.1">
    <property type="nucleotide sequence ID" value="NZ_POST01000001.1"/>
</dbReference>
<sequence>MRRHNQHIMELADSNLSKDALTQPAINFDKADIKKMIRQTQNEYNDLYVARFDSNDSNDVFKISQSYNEYLNYFIDNYLKKFYSIREIAKIHFHQEMTLGYCIDECIALLHRKFENHQDKDSMVTVDSKGKMI</sequence>
<name>A0ABY2YVL3_9LACO</name>
<evidence type="ECO:0000313" key="1">
    <source>
        <dbReference type="EMBL" id="TPR16157.1"/>
    </source>
</evidence>
<comment type="caution">
    <text evidence="1">The sequence shown here is derived from an EMBL/GenBank/DDBJ whole genome shotgun (WGS) entry which is preliminary data.</text>
</comment>